<gene>
    <name evidence="1" type="ORF">OGAPHI_001293</name>
</gene>
<keyword evidence="2" id="KW-1185">Reference proteome</keyword>
<organism evidence="1 2">
    <name type="scientific">Ogataea philodendri</name>
    <dbReference type="NCBI Taxonomy" id="1378263"/>
    <lineage>
        <taxon>Eukaryota</taxon>
        <taxon>Fungi</taxon>
        <taxon>Dikarya</taxon>
        <taxon>Ascomycota</taxon>
        <taxon>Saccharomycotina</taxon>
        <taxon>Pichiomycetes</taxon>
        <taxon>Pichiales</taxon>
        <taxon>Pichiaceae</taxon>
        <taxon>Ogataea</taxon>
    </lineage>
</organism>
<dbReference type="EMBL" id="JAEUBE010000087">
    <property type="protein sequence ID" value="KAH3670777.1"/>
    <property type="molecule type" value="Genomic_DNA"/>
</dbReference>
<dbReference type="Proteomes" id="UP000769157">
    <property type="component" value="Unassembled WGS sequence"/>
</dbReference>
<proteinExistence type="predicted"/>
<reference evidence="1" key="2">
    <citation type="submission" date="2021-01" db="EMBL/GenBank/DDBJ databases">
        <authorList>
            <person name="Schikora-Tamarit M.A."/>
        </authorList>
    </citation>
    <scope>NUCLEOTIDE SEQUENCE</scope>
    <source>
        <strain evidence="1">CBS6075</strain>
    </source>
</reference>
<comment type="caution">
    <text evidence="1">The sequence shown here is derived from an EMBL/GenBank/DDBJ whole genome shotgun (WGS) entry which is preliminary data.</text>
</comment>
<sequence>MMSGYSNQRFCALDVLLKLGELVGFSVLDVKFILLVLLAVFNGDVGPRFDGIVVDVLESFLEVNEDDESEDLVRFVAAVRVKLEGIADSSKVFLVTLLGIVDCGTSLLELFTGAVPLAFTSQLSKYSSIFLLLRESTPSR</sequence>
<dbReference type="RefSeq" id="XP_046064202.1">
    <property type="nucleotide sequence ID" value="XM_046202038.1"/>
</dbReference>
<dbReference type="GeneID" id="70233261"/>
<reference evidence="1" key="1">
    <citation type="journal article" date="2021" name="Open Biol.">
        <title>Shared evolutionary footprints suggest mitochondrial oxidative damage underlies multiple complex I losses in fungi.</title>
        <authorList>
            <person name="Schikora-Tamarit M.A."/>
            <person name="Marcet-Houben M."/>
            <person name="Nosek J."/>
            <person name="Gabaldon T."/>
        </authorList>
    </citation>
    <scope>NUCLEOTIDE SEQUENCE</scope>
    <source>
        <strain evidence="1">CBS6075</strain>
    </source>
</reference>
<dbReference type="AlphaFoldDB" id="A0A9P8PF89"/>
<accession>A0A9P8PF89</accession>
<protein>
    <submittedName>
        <fullName evidence="1">Uncharacterized protein</fullName>
    </submittedName>
</protein>
<evidence type="ECO:0000313" key="1">
    <source>
        <dbReference type="EMBL" id="KAH3670777.1"/>
    </source>
</evidence>
<evidence type="ECO:0000313" key="2">
    <source>
        <dbReference type="Proteomes" id="UP000769157"/>
    </source>
</evidence>
<name>A0A9P8PF89_9ASCO</name>